<organism evidence="1 2">
    <name type="scientific">Hucho hucho</name>
    <name type="common">huchen</name>
    <dbReference type="NCBI Taxonomy" id="62062"/>
    <lineage>
        <taxon>Eukaryota</taxon>
        <taxon>Metazoa</taxon>
        <taxon>Chordata</taxon>
        <taxon>Craniata</taxon>
        <taxon>Vertebrata</taxon>
        <taxon>Euteleostomi</taxon>
        <taxon>Actinopterygii</taxon>
        <taxon>Neopterygii</taxon>
        <taxon>Teleostei</taxon>
        <taxon>Protacanthopterygii</taxon>
        <taxon>Salmoniformes</taxon>
        <taxon>Salmonidae</taxon>
        <taxon>Salmoninae</taxon>
        <taxon>Hucho</taxon>
    </lineage>
</organism>
<dbReference type="AlphaFoldDB" id="A0A4W5L1F8"/>
<dbReference type="PANTHER" id="PTHR31540:SF1">
    <property type="entry name" value="CENTROSOMAL PROTEIN OF 131 KDA"/>
    <property type="match status" value="1"/>
</dbReference>
<reference evidence="1" key="3">
    <citation type="submission" date="2025-09" db="UniProtKB">
        <authorList>
            <consortium name="Ensembl"/>
        </authorList>
    </citation>
    <scope>IDENTIFICATION</scope>
</reference>
<dbReference type="GO" id="GO:0035735">
    <property type="term" value="P:intraciliary transport involved in cilium assembly"/>
    <property type="evidence" value="ECO:0007669"/>
    <property type="project" value="InterPro"/>
</dbReference>
<protein>
    <submittedName>
        <fullName evidence="1">Uncharacterized protein</fullName>
    </submittedName>
</protein>
<dbReference type="InterPro" id="IPR030465">
    <property type="entry name" value="CEP131"/>
</dbReference>
<evidence type="ECO:0000313" key="2">
    <source>
        <dbReference type="Proteomes" id="UP000314982"/>
    </source>
</evidence>
<reference evidence="2" key="1">
    <citation type="submission" date="2018-06" db="EMBL/GenBank/DDBJ databases">
        <title>Genome assembly of Danube salmon.</title>
        <authorList>
            <person name="Macqueen D.J."/>
            <person name="Gundappa M.K."/>
        </authorList>
    </citation>
    <scope>NUCLEOTIDE SEQUENCE [LARGE SCALE GENOMIC DNA]</scope>
</reference>
<dbReference type="GO" id="GO:0005929">
    <property type="term" value="C:cilium"/>
    <property type="evidence" value="ECO:0007669"/>
    <property type="project" value="GOC"/>
</dbReference>
<reference evidence="1" key="2">
    <citation type="submission" date="2025-08" db="UniProtKB">
        <authorList>
            <consortium name="Ensembl"/>
        </authorList>
    </citation>
    <scope>IDENTIFICATION</scope>
</reference>
<evidence type="ECO:0000313" key="1">
    <source>
        <dbReference type="Ensembl" id="ENSHHUP00000017045.1"/>
    </source>
</evidence>
<dbReference type="PANTHER" id="PTHR31540">
    <property type="entry name" value="CENTROSOMAL PROTEIN OF 131 KDA"/>
    <property type="match status" value="1"/>
</dbReference>
<dbReference type="GO" id="GO:0034451">
    <property type="term" value="C:centriolar satellite"/>
    <property type="evidence" value="ECO:0007669"/>
    <property type="project" value="TreeGrafter"/>
</dbReference>
<dbReference type="GO" id="GO:0010824">
    <property type="term" value="P:regulation of centrosome duplication"/>
    <property type="evidence" value="ECO:0007669"/>
    <property type="project" value="TreeGrafter"/>
</dbReference>
<name>A0A4W5L1F8_9TELE</name>
<dbReference type="Ensembl" id="ENSHHUT00000017667.1">
    <property type="protein sequence ID" value="ENSHHUP00000017045.1"/>
    <property type="gene ID" value="ENSHHUG00000010619.1"/>
</dbReference>
<sequence>IKSAAAQAVLSFHPSLLLPLSLSPSSLSSRQRALTVRHVKETEKELSRNFIVEVTIQRHFAFIEQAPLSWKMSQRWCRYQEIKKLKELMSATEKVRREKWIHEKTKKIRDHCERSGARDPEADL</sequence>
<dbReference type="STRING" id="62062.ENSHHUP00000017045"/>
<dbReference type="Proteomes" id="UP000314982">
    <property type="component" value="Unassembled WGS sequence"/>
</dbReference>
<proteinExistence type="predicted"/>
<keyword evidence="2" id="KW-1185">Reference proteome</keyword>
<accession>A0A4W5L1F8</accession>